<evidence type="ECO:0000313" key="5">
    <source>
        <dbReference type="Proteomes" id="UP000553957"/>
    </source>
</evidence>
<keyword evidence="1" id="KW-1133">Transmembrane helix</keyword>
<dbReference type="AlphaFoldDB" id="A0A7Y4P1A8"/>
<reference evidence="3 4" key="1">
    <citation type="submission" date="2020-05" db="EMBL/GenBank/DDBJ databases">
        <title>Genome sequence of Kribbella sandramycini ATCC 39419.</title>
        <authorList>
            <person name="Maclea K.S."/>
            <person name="Fair J.L."/>
        </authorList>
    </citation>
    <scope>NUCLEOTIDE SEQUENCE [LARGE SCALE GENOMIC DNA]</scope>
    <source>
        <strain evidence="3 4">ATCC 39419</strain>
    </source>
</reference>
<evidence type="ECO:0000313" key="4">
    <source>
        <dbReference type="Proteomes" id="UP000534306"/>
    </source>
</evidence>
<keyword evidence="4" id="KW-1185">Reference proteome</keyword>
<feature type="transmembrane region" description="Helical" evidence="1">
    <location>
        <begin position="40"/>
        <end position="58"/>
    </location>
</feature>
<protein>
    <submittedName>
        <fullName evidence="2">Putative membrane protein</fullName>
    </submittedName>
</protein>
<evidence type="ECO:0000313" key="2">
    <source>
        <dbReference type="EMBL" id="MBB6565636.1"/>
    </source>
</evidence>
<reference evidence="2 5" key="2">
    <citation type="submission" date="2020-08" db="EMBL/GenBank/DDBJ databases">
        <title>Sequencing the genomes of 1000 actinobacteria strains.</title>
        <authorList>
            <person name="Klenk H.-P."/>
        </authorList>
    </citation>
    <scope>NUCLEOTIDE SEQUENCE [LARGE SCALE GENOMIC DNA]</scope>
    <source>
        <strain evidence="2 5">DSM 15626</strain>
    </source>
</reference>
<proteinExistence type="predicted"/>
<organism evidence="3 4">
    <name type="scientific">Kribbella sandramycini</name>
    <dbReference type="NCBI Taxonomy" id="60450"/>
    <lineage>
        <taxon>Bacteria</taxon>
        <taxon>Bacillati</taxon>
        <taxon>Actinomycetota</taxon>
        <taxon>Actinomycetes</taxon>
        <taxon>Propionibacteriales</taxon>
        <taxon>Kribbellaceae</taxon>
        <taxon>Kribbella</taxon>
    </lineage>
</organism>
<dbReference type="EMBL" id="JACHKF010000001">
    <property type="protein sequence ID" value="MBB6565636.1"/>
    <property type="molecule type" value="Genomic_DNA"/>
</dbReference>
<dbReference type="Proteomes" id="UP000553957">
    <property type="component" value="Unassembled WGS sequence"/>
</dbReference>
<keyword evidence="1" id="KW-0812">Transmembrane</keyword>
<dbReference type="EMBL" id="JABJRC010000003">
    <property type="protein sequence ID" value="NOL41899.1"/>
    <property type="molecule type" value="Genomic_DNA"/>
</dbReference>
<name>A0A7Y4P1A8_9ACTN</name>
<feature type="transmembrane region" description="Helical" evidence="1">
    <location>
        <begin position="93"/>
        <end position="115"/>
    </location>
</feature>
<evidence type="ECO:0000256" key="1">
    <source>
        <dbReference type="SAM" id="Phobius"/>
    </source>
</evidence>
<evidence type="ECO:0000313" key="3">
    <source>
        <dbReference type="EMBL" id="NOL41899.1"/>
    </source>
</evidence>
<sequence>MSEMERRDRRVQRIVAVTYLGFPVLLLGIVAWVGLNGPTAAWAGAVVPLGMLAAGVVLRGRHRFHPRWWAAIGGLFGGLAGLIGSLYPLVIGVWWPAILALPFLILGLLAGLLLARRANHTLLVPYSEELADSAYELVFRLRGAPAGLVLLGADSVTIQGHPMPRTPDQSRTYPLSALTGTFEVDLSGAERLKFPIALTVVGTAGPALILQAAGEDWVLPTNEAPILLQLLDRRRTR</sequence>
<comment type="caution">
    <text evidence="3">The sequence shown here is derived from an EMBL/GenBank/DDBJ whole genome shotgun (WGS) entry which is preliminary data.</text>
</comment>
<dbReference type="Proteomes" id="UP000534306">
    <property type="component" value="Unassembled WGS sequence"/>
</dbReference>
<gene>
    <name evidence="2" type="ORF">HNR71_001273</name>
    <name evidence="3" type="ORF">HPO96_16760</name>
</gene>
<feature type="transmembrane region" description="Helical" evidence="1">
    <location>
        <begin position="14"/>
        <end position="34"/>
    </location>
</feature>
<feature type="transmembrane region" description="Helical" evidence="1">
    <location>
        <begin position="70"/>
        <end position="87"/>
    </location>
</feature>
<dbReference type="RefSeq" id="WP_171674369.1">
    <property type="nucleotide sequence ID" value="NZ_BAAAGT010000001.1"/>
</dbReference>
<keyword evidence="1" id="KW-0472">Membrane</keyword>
<accession>A0A7Y4P1A8</accession>